<feature type="domain" description="HTH tetR-type" evidence="6">
    <location>
        <begin position="20"/>
        <end position="79"/>
    </location>
</feature>
<evidence type="ECO:0000259" key="6">
    <source>
        <dbReference type="PROSITE" id="PS50977"/>
    </source>
</evidence>
<dbReference type="GO" id="GO:0000976">
    <property type="term" value="F:transcription cis-regulatory region binding"/>
    <property type="evidence" value="ECO:0007669"/>
    <property type="project" value="TreeGrafter"/>
</dbReference>
<dbReference type="Pfam" id="PF00440">
    <property type="entry name" value="TetR_N"/>
    <property type="match status" value="1"/>
</dbReference>
<dbReference type="EMBL" id="WIAO01000002">
    <property type="protein sequence ID" value="MQM24539.1"/>
    <property type="molecule type" value="Genomic_DNA"/>
</dbReference>
<evidence type="ECO:0000313" key="8">
    <source>
        <dbReference type="Proteomes" id="UP000477750"/>
    </source>
</evidence>
<reference evidence="7 8" key="1">
    <citation type="submission" date="2019-10" db="EMBL/GenBank/DDBJ databases">
        <title>Glycomyces albidus sp. nov., a novel actinomycete isolated from rhizosphere soil of wheat (Triticum aestivum L.).</title>
        <authorList>
            <person name="Qian L."/>
        </authorList>
    </citation>
    <scope>NUCLEOTIDE SEQUENCE [LARGE SCALE GENOMIC DNA]</scope>
    <source>
        <strain evidence="7 8">NEAU-7082</strain>
    </source>
</reference>
<evidence type="ECO:0000256" key="4">
    <source>
        <dbReference type="PROSITE-ProRule" id="PRU00335"/>
    </source>
</evidence>
<keyword evidence="8" id="KW-1185">Reference proteome</keyword>
<dbReference type="SUPFAM" id="SSF46689">
    <property type="entry name" value="Homeodomain-like"/>
    <property type="match status" value="1"/>
</dbReference>
<keyword evidence="3" id="KW-0804">Transcription</keyword>
<dbReference type="InterPro" id="IPR009057">
    <property type="entry name" value="Homeodomain-like_sf"/>
</dbReference>
<dbReference type="RefSeq" id="WP_153023698.1">
    <property type="nucleotide sequence ID" value="NZ_WIAO01000002.1"/>
</dbReference>
<protein>
    <submittedName>
        <fullName evidence="7">TetR family transcriptional regulator</fullName>
    </submittedName>
</protein>
<dbReference type="SUPFAM" id="SSF48498">
    <property type="entry name" value="Tetracyclin repressor-like, C-terminal domain"/>
    <property type="match status" value="1"/>
</dbReference>
<dbReference type="InterPro" id="IPR001647">
    <property type="entry name" value="HTH_TetR"/>
</dbReference>
<evidence type="ECO:0000313" key="7">
    <source>
        <dbReference type="EMBL" id="MQM24539.1"/>
    </source>
</evidence>
<gene>
    <name evidence="7" type="ORF">GFD30_02920</name>
</gene>
<dbReference type="Pfam" id="PF21597">
    <property type="entry name" value="TetR_C_43"/>
    <property type="match status" value="1"/>
</dbReference>
<organism evidence="7 8">
    <name type="scientific">Glycomyces albidus</name>
    <dbReference type="NCBI Taxonomy" id="2656774"/>
    <lineage>
        <taxon>Bacteria</taxon>
        <taxon>Bacillati</taxon>
        <taxon>Actinomycetota</taxon>
        <taxon>Actinomycetes</taxon>
        <taxon>Glycomycetales</taxon>
        <taxon>Glycomycetaceae</taxon>
        <taxon>Glycomyces</taxon>
    </lineage>
</organism>
<dbReference type="AlphaFoldDB" id="A0A6L5G4I1"/>
<dbReference type="PROSITE" id="PS50977">
    <property type="entry name" value="HTH_TETR_2"/>
    <property type="match status" value="1"/>
</dbReference>
<dbReference type="InterPro" id="IPR049445">
    <property type="entry name" value="TetR_SbtR-like_C"/>
</dbReference>
<keyword evidence="1" id="KW-0805">Transcription regulation</keyword>
<feature type="compositionally biased region" description="Basic and acidic residues" evidence="5">
    <location>
        <begin position="12"/>
        <end position="24"/>
    </location>
</feature>
<dbReference type="InterPro" id="IPR050109">
    <property type="entry name" value="HTH-type_TetR-like_transc_reg"/>
</dbReference>
<feature type="DNA-binding region" description="H-T-H motif" evidence="4">
    <location>
        <begin position="42"/>
        <end position="61"/>
    </location>
</feature>
<dbReference type="GO" id="GO:0003700">
    <property type="term" value="F:DNA-binding transcription factor activity"/>
    <property type="evidence" value="ECO:0007669"/>
    <property type="project" value="TreeGrafter"/>
</dbReference>
<name>A0A6L5G4I1_9ACTN</name>
<evidence type="ECO:0000256" key="2">
    <source>
        <dbReference type="ARBA" id="ARBA00023125"/>
    </source>
</evidence>
<dbReference type="Proteomes" id="UP000477750">
    <property type="component" value="Unassembled WGS sequence"/>
</dbReference>
<dbReference type="PANTHER" id="PTHR30055">
    <property type="entry name" value="HTH-TYPE TRANSCRIPTIONAL REGULATOR RUTR"/>
    <property type="match status" value="1"/>
</dbReference>
<evidence type="ECO:0000256" key="1">
    <source>
        <dbReference type="ARBA" id="ARBA00023015"/>
    </source>
</evidence>
<accession>A0A6L5G4I1</accession>
<dbReference type="InterPro" id="IPR036271">
    <property type="entry name" value="Tet_transcr_reg_TetR-rel_C_sf"/>
</dbReference>
<feature type="region of interest" description="Disordered" evidence="5">
    <location>
        <begin position="1"/>
        <end position="24"/>
    </location>
</feature>
<proteinExistence type="predicted"/>
<keyword evidence="2 4" id="KW-0238">DNA-binding</keyword>
<evidence type="ECO:0000256" key="3">
    <source>
        <dbReference type="ARBA" id="ARBA00023163"/>
    </source>
</evidence>
<comment type="caution">
    <text evidence="7">The sequence shown here is derived from an EMBL/GenBank/DDBJ whole genome shotgun (WGS) entry which is preliminary data.</text>
</comment>
<dbReference type="Gene3D" id="1.10.357.10">
    <property type="entry name" value="Tetracycline Repressor, domain 2"/>
    <property type="match status" value="1"/>
</dbReference>
<dbReference type="PANTHER" id="PTHR30055:SF234">
    <property type="entry name" value="HTH-TYPE TRANSCRIPTIONAL REGULATOR BETI"/>
    <property type="match status" value="1"/>
</dbReference>
<sequence>MSQSPEPSPAEGRPRRSDARRNRDRLVEAARRALSSGEGSLSLESVAREAGVGIGTLYRNFANREQLVEAVYEAEVDRLVTRAAELADRMPPREALRSWLVEFAGFAAAKRGMVEVLGFGAVAGPGALDHTRTLKRIADAITPMLHAGAQEGSLRADVDPQDVVILVAGALMPVRTDADQTARLLDLVLDALHPTRSAA</sequence>
<evidence type="ECO:0000256" key="5">
    <source>
        <dbReference type="SAM" id="MobiDB-lite"/>
    </source>
</evidence>